<reference evidence="3" key="1">
    <citation type="submission" date="2015-09" db="EMBL/GenBank/DDBJ databases">
        <authorList>
            <person name="Shao Z."/>
            <person name="Wang L."/>
        </authorList>
    </citation>
    <scope>NUCLEOTIDE SEQUENCE [LARGE SCALE GENOMIC DNA]</scope>
    <source>
        <strain evidence="3">F13-1</strain>
    </source>
</reference>
<proteinExistence type="predicted"/>
<sequence>MPLLLLSLLAGALLPAFGGTAWRGAGADDRVPICSGGTLKWVSLAEWQGEPATDEDPPRPMAEHCDQCPCWTQILDAGDPEPGLLLPARQAFFGGLPGGYTPPARAPPRWPGLAARAPPAFLASV</sequence>
<evidence type="ECO:0008006" key="4">
    <source>
        <dbReference type="Google" id="ProtNLM"/>
    </source>
</evidence>
<gene>
    <name evidence="2" type="ORF">AN401_01975</name>
</gene>
<dbReference type="KEGG" id="zdf:AN401_01975"/>
<dbReference type="Proteomes" id="UP000217763">
    <property type="component" value="Chromosome"/>
</dbReference>
<organism evidence="2 3">
    <name type="scientific">Zobellella denitrificans</name>
    <dbReference type="NCBI Taxonomy" id="347534"/>
    <lineage>
        <taxon>Bacteria</taxon>
        <taxon>Pseudomonadati</taxon>
        <taxon>Pseudomonadota</taxon>
        <taxon>Gammaproteobacteria</taxon>
        <taxon>Aeromonadales</taxon>
        <taxon>Aeromonadaceae</taxon>
        <taxon>Zobellella</taxon>
    </lineage>
</organism>
<feature type="chain" id="PRO_5013081291" description="DUF2946 domain-containing protein" evidence="1">
    <location>
        <begin position="19"/>
        <end position="125"/>
    </location>
</feature>
<evidence type="ECO:0000256" key="1">
    <source>
        <dbReference type="SAM" id="SignalP"/>
    </source>
</evidence>
<evidence type="ECO:0000313" key="3">
    <source>
        <dbReference type="Proteomes" id="UP000217763"/>
    </source>
</evidence>
<name>A0A291HKY4_9GAMM</name>
<keyword evidence="1" id="KW-0732">Signal</keyword>
<feature type="signal peptide" evidence="1">
    <location>
        <begin position="1"/>
        <end position="18"/>
    </location>
</feature>
<protein>
    <recommendedName>
        <fullName evidence="4">DUF2946 domain-containing protein</fullName>
    </recommendedName>
</protein>
<accession>A0A291HKY4</accession>
<evidence type="ECO:0000313" key="2">
    <source>
        <dbReference type="EMBL" id="ATG72769.1"/>
    </source>
</evidence>
<dbReference type="AlphaFoldDB" id="A0A291HKY4"/>
<keyword evidence="3" id="KW-1185">Reference proteome</keyword>
<dbReference type="EMBL" id="CP012621">
    <property type="protein sequence ID" value="ATG72769.1"/>
    <property type="molecule type" value="Genomic_DNA"/>
</dbReference>